<keyword evidence="2" id="KW-1185">Reference proteome</keyword>
<keyword evidence="1" id="KW-0378">Hydrolase</keyword>
<dbReference type="InterPro" id="IPR023214">
    <property type="entry name" value="HAD_sf"/>
</dbReference>
<dbReference type="EMBL" id="CP001997">
    <property type="protein sequence ID" value="ADE56805.1"/>
    <property type="molecule type" value="Genomic_DNA"/>
</dbReference>
<dbReference type="NCBIfam" id="TIGR01484">
    <property type="entry name" value="HAD-SF-IIB"/>
    <property type="match status" value="1"/>
</dbReference>
<evidence type="ECO:0000313" key="1">
    <source>
        <dbReference type="EMBL" id="ADE56805.1"/>
    </source>
</evidence>
<accession>D5EE23</accession>
<protein>
    <submittedName>
        <fullName evidence="1">HAD-superfamily hydrolase, subfamily IIB</fullName>
    </submittedName>
</protein>
<dbReference type="GO" id="GO:0016791">
    <property type="term" value="F:phosphatase activity"/>
    <property type="evidence" value="ECO:0007669"/>
    <property type="project" value="TreeGrafter"/>
</dbReference>
<dbReference type="GO" id="GO:0005829">
    <property type="term" value="C:cytosol"/>
    <property type="evidence" value="ECO:0007669"/>
    <property type="project" value="TreeGrafter"/>
</dbReference>
<dbReference type="SUPFAM" id="SSF56784">
    <property type="entry name" value="HAD-like"/>
    <property type="match status" value="1"/>
</dbReference>
<dbReference type="Proteomes" id="UP000002366">
    <property type="component" value="Chromosome"/>
</dbReference>
<dbReference type="HOGENOM" id="CLU_044146_3_0_0"/>
<sequence length="276" mass="30682">MKKRILVTDIDGTLSHGEEVHPDVAAACTRLRENGWEIMVATGRILATSKNHIKAIGAWLPAIVYDGARLMDPLTGKSLWEAALSSRAVDMVLTEGWSAPLELQIFTDEAAICRKKDKETRLFLTEADVPVYDNLQTPHVDERVFRIIFYGSEHEVLQLEERIGETLHDHVDVMRSGKNFLDVVPLGVSKGAALSHYVDQLQPGPEILVAAGDHCNDLALFDIAHLRVAPRDAVPQILERAHVVMPPAHAQGFVRLIDFLLSGHWTNSSRTKRVVL</sequence>
<dbReference type="OrthoDB" id="9806027at2"/>
<dbReference type="InterPro" id="IPR036412">
    <property type="entry name" value="HAD-like_sf"/>
</dbReference>
<name>D5EE23_AMICL</name>
<dbReference type="Pfam" id="PF08282">
    <property type="entry name" value="Hydrolase_3"/>
    <property type="match status" value="1"/>
</dbReference>
<dbReference type="eggNOG" id="COG0561">
    <property type="taxonomic scope" value="Bacteria"/>
</dbReference>
<dbReference type="RefSeq" id="WP_013048071.1">
    <property type="nucleotide sequence ID" value="NC_014011.1"/>
</dbReference>
<dbReference type="KEGG" id="aco:Amico_0670"/>
<organism evidence="1 2">
    <name type="scientific">Aminobacterium colombiense (strain DSM 12261 / ALA-1)</name>
    <dbReference type="NCBI Taxonomy" id="572547"/>
    <lineage>
        <taxon>Bacteria</taxon>
        <taxon>Thermotogati</taxon>
        <taxon>Synergistota</taxon>
        <taxon>Synergistia</taxon>
        <taxon>Synergistales</taxon>
        <taxon>Aminobacteriaceae</taxon>
        <taxon>Aminobacterium</taxon>
    </lineage>
</organism>
<dbReference type="InterPro" id="IPR006379">
    <property type="entry name" value="HAD-SF_hydro_IIB"/>
</dbReference>
<evidence type="ECO:0000313" key="2">
    <source>
        <dbReference type="Proteomes" id="UP000002366"/>
    </source>
</evidence>
<dbReference type="Gene3D" id="3.30.1240.10">
    <property type="match status" value="1"/>
</dbReference>
<gene>
    <name evidence="1" type="ordered locus">Amico_0670</name>
</gene>
<dbReference type="PANTHER" id="PTHR10000:SF8">
    <property type="entry name" value="HAD SUPERFAMILY HYDROLASE-LIKE, TYPE 3"/>
    <property type="match status" value="1"/>
</dbReference>
<reference evidence="1 2" key="1">
    <citation type="journal article" date="2010" name="Stand. Genomic Sci.">
        <title>Complete genome sequence of Aminobacterium colombiense type strain (ALA-1).</title>
        <authorList>
            <person name="Chertkov O."/>
            <person name="Sikorski J."/>
            <person name="Brambilla E."/>
            <person name="Lapidus A."/>
            <person name="Copeland A."/>
            <person name="Glavina Del Rio T."/>
            <person name="Nolan M."/>
            <person name="Lucas S."/>
            <person name="Tice H."/>
            <person name="Cheng J.F."/>
            <person name="Han C."/>
            <person name="Detter J.C."/>
            <person name="Bruce D."/>
            <person name="Tapia R."/>
            <person name="Goodwin L."/>
            <person name="Pitluck S."/>
            <person name="Liolios K."/>
            <person name="Ivanova N."/>
            <person name="Mavromatis K."/>
            <person name="Ovchinnikova G."/>
            <person name="Pati A."/>
            <person name="Chen A."/>
            <person name="Palaniappan K."/>
            <person name="Land M."/>
            <person name="Hauser L."/>
            <person name="Chang Y.J."/>
            <person name="Jeffries C.D."/>
            <person name="Spring S."/>
            <person name="Rohde M."/>
            <person name="Goker M."/>
            <person name="Bristow J."/>
            <person name="Eisen J.A."/>
            <person name="Markowitz V."/>
            <person name="Hugenholtz P."/>
            <person name="Kyrpides N.C."/>
            <person name="Klenk H.P."/>
        </authorList>
    </citation>
    <scope>NUCLEOTIDE SEQUENCE [LARGE SCALE GENOMIC DNA]</scope>
    <source>
        <strain evidence="2">DSM 12261 / ALA-1</strain>
    </source>
</reference>
<dbReference type="Gene3D" id="3.40.50.1000">
    <property type="entry name" value="HAD superfamily/HAD-like"/>
    <property type="match status" value="1"/>
</dbReference>
<dbReference type="PANTHER" id="PTHR10000">
    <property type="entry name" value="PHOSPHOSERINE PHOSPHATASE"/>
    <property type="match status" value="1"/>
</dbReference>
<proteinExistence type="predicted"/>
<dbReference type="AlphaFoldDB" id="D5EE23"/>
<dbReference type="STRING" id="572547.Amico_0670"/>
<dbReference type="GO" id="GO:0000287">
    <property type="term" value="F:magnesium ion binding"/>
    <property type="evidence" value="ECO:0007669"/>
    <property type="project" value="TreeGrafter"/>
</dbReference>